<name>A0A1G6CV70_9BACT</name>
<evidence type="ECO:0000313" key="2">
    <source>
        <dbReference type="Proteomes" id="UP000198771"/>
    </source>
</evidence>
<organism evidence="1 2">
    <name type="scientific">Desulfonatronum thiosulfatophilum</name>
    <dbReference type="NCBI Taxonomy" id="617002"/>
    <lineage>
        <taxon>Bacteria</taxon>
        <taxon>Pseudomonadati</taxon>
        <taxon>Thermodesulfobacteriota</taxon>
        <taxon>Desulfovibrionia</taxon>
        <taxon>Desulfovibrionales</taxon>
        <taxon>Desulfonatronaceae</taxon>
        <taxon>Desulfonatronum</taxon>
    </lineage>
</organism>
<evidence type="ECO:0000313" key="1">
    <source>
        <dbReference type="EMBL" id="SDB36776.1"/>
    </source>
</evidence>
<gene>
    <name evidence="1" type="ORF">SAMN05660653_01748</name>
</gene>
<dbReference type="Proteomes" id="UP000198771">
    <property type="component" value="Unassembled WGS sequence"/>
</dbReference>
<dbReference type="AlphaFoldDB" id="A0A1G6CV70"/>
<proteinExistence type="predicted"/>
<dbReference type="OrthoDB" id="5460574at2"/>
<accession>A0A1G6CV70</accession>
<protein>
    <submittedName>
        <fullName evidence="1">Uncharacterized protein</fullName>
    </submittedName>
</protein>
<reference evidence="1 2" key="1">
    <citation type="submission" date="2016-10" db="EMBL/GenBank/DDBJ databases">
        <authorList>
            <person name="de Groot N.N."/>
        </authorList>
    </citation>
    <scope>NUCLEOTIDE SEQUENCE [LARGE SCALE GENOMIC DNA]</scope>
    <source>
        <strain evidence="1 2">ASO4-2</strain>
    </source>
</reference>
<sequence length="72" mass="8196">MLPMDCLREIEEMLTSGQLAKDFEDGCENDRYIILDFLEKLMELGEAADKTATEVIFKGSYLEMLAGTKDQK</sequence>
<dbReference type="EMBL" id="FMXO01000009">
    <property type="protein sequence ID" value="SDB36776.1"/>
    <property type="molecule type" value="Genomic_DNA"/>
</dbReference>
<keyword evidence="2" id="KW-1185">Reference proteome</keyword>